<keyword evidence="2" id="KW-1185">Reference proteome</keyword>
<evidence type="ECO:0000313" key="1">
    <source>
        <dbReference type="EMBL" id="PRY74241.1"/>
    </source>
</evidence>
<comment type="caution">
    <text evidence="1">The sequence shown here is derived from an EMBL/GenBank/DDBJ whole genome shotgun (WGS) entry which is preliminary data.</text>
</comment>
<dbReference type="Proteomes" id="UP000238007">
    <property type="component" value="Unassembled WGS sequence"/>
</dbReference>
<accession>A0A2T0VTC6</accession>
<evidence type="ECO:0000313" key="2">
    <source>
        <dbReference type="Proteomes" id="UP000238007"/>
    </source>
</evidence>
<organism evidence="1 2">
    <name type="scientific">Yoonia maritima</name>
    <dbReference type="NCBI Taxonomy" id="1435347"/>
    <lineage>
        <taxon>Bacteria</taxon>
        <taxon>Pseudomonadati</taxon>
        <taxon>Pseudomonadota</taxon>
        <taxon>Alphaproteobacteria</taxon>
        <taxon>Rhodobacterales</taxon>
        <taxon>Paracoccaceae</taxon>
        <taxon>Yoonia</taxon>
    </lineage>
</organism>
<name>A0A2T0VTC6_9RHOB</name>
<proteinExistence type="predicted"/>
<protein>
    <submittedName>
        <fullName evidence="1">Uncharacterized protein</fullName>
    </submittedName>
</protein>
<dbReference type="EMBL" id="PVTP01000020">
    <property type="protein sequence ID" value="PRY74241.1"/>
    <property type="molecule type" value="Genomic_DNA"/>
</dbReference>
<dbReference type="AlphaFoldDB" id="A0A2T0VTC6"/>
<sequence>MRPSTLSIPMEDWPEDIRDRFQPVWDAASESQRPRLFMGTGCYEAPISDCGQIRNVGLDPVKKSNVLCVHRPRSRNAIC</sequence>
<reference evidence="1 2" key="1">
    <citation type="submission" date="2018-03" db="EMBL/GenBank/DDBJ databases">
        <title>Genomic Encyclopedia of Archaeal and Bacterial Type Strains, Phase II (KMG-II): from individual species to whole genera.</title>
        <authorList>
            <person name="Goeker M."/>
        </authorList>
    </citation>
    <scope>NUCLEOTIDE SEQUENCE [LARGE SCALE GENOMIC DNA]</scope>
    <source>
        <strain evidence="1 2">DSM 101533</strain>
    </source>
</reference>
<gene>
    <name evidence="1" type="ORF">CLV80_12018</name>
</gene>